<proteinExistence type="predicted"/>
<protein>
    <submittedName>
        <fullName evidence="1">Uncharacterized protein</fullName>
    </submittedName>
</protein>
<evidence type="ECO:0000313" key="2">
    <source>
        <dbReference type="Proteomes" id="UP000712673"/>
    </source>
</evidence>
<dbReference type="AlphaFoldDB" id="A0A938B5J8"/>
<sequence length="85" mass="9236">MQALTILTTLRAEIDEAEHTAAQAWEQYARAISDETLAQAVEAAWQVVALHRQLANRLEQLIGGPTPEDETPRAPLTTCLTALAA</sequence>
<gene>
    <name evidence="1" type="ORF">FJZ47_25995</name>
</gene>
<dbReference type="EMBL" id="VGLS01001267">
    <property type="protein sequence ID" value="MBM3227234.1"/>
    <property type="molecule type" value="Genomic_DNA"/>
</dbReference>
<name>A0A938B5J8_UNCTE</name>
<organism evidence="1 2">
    <name type="scientific">Tectimicrobiota bacterium</name>
    <dbReference type="NCBI Taxonomy" id="2528274"/>
    <lineage>
        <taxon>Bacteria</taxon>
        <taxon>Pseudomonadati</taxon>
        <taxon>Nitrospinota/Tectimicrobiota group</taxon>
        <taxon>Candidatus Tectimicrobiota</taxon>
    </lineage>
</organism>
<accession>A0A938B5J8</accession>
<reference evidence="1" key="1">
    <citation type="submission" date="2019-03" db="EMBL/GenBank/DDBJ databases">
        <title>Lake Tanganyika Metagenome-Assembled Genomes (MAGs).</title>
        <authorList>
            <person name="Tran P."/>
        </authorList>
    </citation>
    <scope>NUCLEOTIDE SEQUENCE</scope>
    <source>
        <strain evidence="1">K_DeepCast_65m_m2_066</strain>
    </source>
</reference>
<evidence type="ECO:0000313" key="1">
    <source>
        <dbReference type="EMBL" id="MBM3227234.1"/>
    </source>
</evidence>
<dbReference type="Proteomes" id="UP000712673">
    <property type="component" value="Unassembled WGS sequence"/>
</dbReference>
<comment type="caution">
    <text evidence="1">The sequence shown here is derived from an EMBL/GenBank/DDBJ whole genome shotgun (WGS) entry which is preliminary data.</text>
</comment>